<proteinExistence type="predicted"/>
<reference evidence="2" key="1">
    <citation type="submission" date="2019-12" db="EMBL/GenBank/DDBJ databases">
        <title>Genome sequencing and annotation of Brassica cretica.</title>
        <authorList>
            <person name="Studholme D.J."/>
            <person name="Sarris P.F."/>
        </authorList>
    </citation>
    <scope>NUCLEOTIDE SEQUENCE</scope>
    <source>
        <strain evidence="2">PFS-001/15</strain>
        <tissue evidence="2">Leaf</tissue>
    </source>
</reference>
<keyword evidence="1" id="KW-0472">Membrane</keyword>
<dbReference type="AlphaFoldDB" id="A0A8S9H1D2"/>
<accession>A0A8S9H1D2</accession>
<feature type="transmembrane region" description="Helical" evidence="1">
    <location>
        <begin position="36"/>
        <end position="54"/>
    </location>
</feature>
<organism evidence="2 4">
    <name type="scientific">Brassica cretica</name>
    <name type="common">Mustard</name>
    <dbReference type="NCBI Taxonomy" id="69181"/>
    <lineage>
        <taxon>Eukaryota</taxon>
        <taxon>Viridiplantae</taxon>
        <taxon>Streptophyta</taxon>
        <taxon>Embryophyta</taxon>
        <taxon>Tracheophyta</taxon>
        <taxon>Spermatophyta</taxon>
        <taxon>Magnoliopsida</taxon>
        <taxon>eudicotyledons</taxon>
        <taxon>Gunneridae</taxon>
        <taxon>Pentapetalae</taxon>
        <taxon>rosids</taxon>
        <taxon>malvids</taxon>
        <taxon>Brassicales</taxon>
        <taxon>Brassicaceae</taxon>
        <taxon>Brassiceae</taxon>
        <taxon>Brassica</taxon>
    </lineage>
</organism>
<reference evidence="3" key="2">
    <citation type="submission" date="2019-12" db="EMBL/GenBank/DDBJ databases">
        <title>Genome sequencing and annotation of Brassica cretica.</title>
        <authorList>
            <person name="Studholme D.J."/>
            <person name="Sarris P."/>
        </authorList>
    </citation>
    <scope>NUCLEOTIDE SEQUENCE</scope>
    <source>
        <strain evidence="3">PFS-109/04</strain>
        <tissue evidence="3">Leaf</tissue>
    </source>
</reference>
<name>A0A8S9H1D2_BRACR</name>
<evidence type="ECO:0000313" key="2">
    <source>
        <dbReference type="EMBL" id="KAF2552711.1"/>
    </source>
</evidence>
<keyword evidence="1" id="KW-1133">Transmembrane helix</keyword>
<comment type="caution">
    <text evidence="2">The sequence shown here is derived from an EMBL/GenBank/DDBJ whole genome shotgun (WGS) entry which is preliminary data.</text>
</comment>
<evidence type="ECO:0000256" key="1">
    <source>
        <dbReference type="SAM" id="Phobius"/>
    </source>
</evidence>
<dbReference type="EMBL" id="QGKW02001988">
    <property type="protein sequence ID" value="KAF2552711.1"/>
    <property type="molecule type" value="Genomic_DNA"/>
</dbReference>
<keyword evidence="1" id="KW-0812">Transmembrane</keyword>
<evidence type="ECO:0000313" key="3">
    <source>
        <dbReference type="EMBL" id="KAF3557438.1"/>
    </source>
</evidence>
<evidence type="ECO:0000313" key="4">
    <source>
        <dbReference type="Proteomes" id="UP000712281"/>
    </source>
</evidence>
<dbReference type="EMBL" id="QGKX02000996">
    <property type="protein sequence ID" value="KAF3557438.1"/>
    <property type="molecule type" value="Genomic_DNA"/>
</dbReference>
<sequence length="55" mass="5718">MSGLSGDVATAQSQASVGMGLLAGLYLYDSGVSVDVWTSYAVRIMAISVFLFVIV</sequence>
<dbReference type="Proteomes" id="UP000712281">
    <property type="component" value="Unassembled WGS sequence"/>
</dbReference>
<gene>
    <name evidence="2" type="ORF">F2Q68_00033941</name>
    <name evidence="3" type="ORF">F2Q69_00016207</name>
</gene>
<dbReference type="Proteomes" id="UP000712600">
    <property type="component" value="Unassembled WGS sequence"/>
</dbReference>
<protein>
    <submittedName>
        <fullName evidence="2">Uncharacterized protein</fullName>
    </submittedName>
</protein>